<dbReference type="EMBL" id="CM039427">
    <property type="protein sequence ID" value="KAI4355801.1"/>
    <property type="molecule type" value="Genomic_DNA"/>
</dbReference>
<gene>
    <name evidence="1" type="ORF">L6164_004540</name>
</gene>
<organism evidence="1 2">
    <name type="scientific">Bauhinia variegata</name>
    <name type="common">Purple orchid tree</name>
    <name type="synonym">Phanera variegata</name>
    <dbReference type="NCBI Taxonomy" id="167791"/>
    <lineage>
        <taxon>Eukaryota</taxon>
        <taxon>Viridiplantae</taxon>
        <taxon>Streptophyta</taxon>
        <taxon>Embryophyta</taxon>
        <taxon>Tracheophyta</taxon>
        <taxon>Spermatophyta</taxon>
        <taxon>Magnoliopsida</taxon>
        <taxon>eudicotyledons</taxon>
        <taxon>Gunneridae</taxon>
        <taxon>Pentapetalae</taxon>
        <taxon>rosids</taxon>
        <taxon>fabids</taxon>
        <taxon>Fabales</taxon>
        <taxon>Fabaceae</taxon>
        <taxon>Cercidoideae</taxon>
        <taxon>Cercideae</taxon>
        <taxon>Bauhiniinae</taxon>
        <taxon>Bauhinia</taxon>
    </lineage>
</organism>
<reference evidence="1 2" key="1">
    <citation type="journal article" date="2022" name="DNA Res.">
        <title>Chromosomal-level genome assembly of the orchid tree Bauhinia variegata (Leguminosae; Cercidoideae) supports the allotetraploid origin hypothesis of Bauhinia.</title>
        <authorList>
            <person name="Zhong Y."/>
            <person name="Chen Y."/>
            <person name="Zheng D."/>
            <person name="Pang J."/>
            <person name="Liu Y."/>
            <person name="Luo S."/>
            <person name="Meng S."/>
            <person name="Qian L."/>
            <person name="Wei D."/>
            <person name="Dai S."/>
            <person name="Zhou R."/>
        </authorList>
    </citation>
    <scope>NUCLEOTIDE SEQUENCE [LARGE SCALE GENOMIC DNA]</scope>
    <source>
        <strain evidence="1">BV-YZ2020</strain>
    </source>
</reference>
<keyword evidence="2" id="KW-1185">Reference proteome</keyword>
<accession>A0ACB9Q7G4</accession>
<protein>
    <submittedName>
        <fullName evidence="1">Uncharacterized protein</fullName>
    </submittedName>
</protein>
<evidence type="ECO:0000313" key="1">
    <source>
        <dbReference type="EMBL" id="KAI4355801.1"/>
    </source>
</evidence>
<name>A0ACB9Q7G4_BAUVA</name>
<comment type="caution">
    <text evidence="1">The sequence shown here is derived from an EMBL/GenBank/DDBJ whole genome shotgun (WGS) entry which is preliminary data.</text>
</comment>
<dbReference type="Proteomes" id="UP000828941">
    <property type="component" value="Chromosome 2"/>
</dbReference>
<evidence type="ECO:0000313" key="2">
    <source>
        <dbReference type="Proteomes" id="UP000828941"/>
    </source>
</evidence>
<sequence length="220" mass="25005">MPLSSWLCTSNSKNLLVRIVHPGGHVELHDSPVLAGEIMFRNPRCCVAYPHVFQQPWAILEPDTMLMLGHRYYVVPMSTIRKLQRLTTSPRYSPSPGHELRNSSPSPVYEIKNTQSSNEKEDEGMIPSCCFFPNFNTHKQPLNCMDHSRDKREKSESRTDANVNDLTKEKRTSRSSGSSETKTPTKKKIQDFAGNGMRCSPKGLWSSDHWQPSLDSITEE</sequence>
<proteinExistence type="predicted"/>